<reference evidence="1" key="1">
    <citation type="submission" date="2020-11" db="EMBL/GenBank/DDBJ databases">
        <authorList>
            <person name="Tran Van P."/>
        </authorList>
    </citation>
    <scope>NUCLEOTIDE SEQUENCE</scope>
</reference>
<dbReference type="EMBL" id="CAJPVJ010009253">
    <property type="protein sequence ID" value="CAG2172471.1"/>
    <property type="molecule type" value="Genomic_DNA"/>
</dbReference>
<protein>
    <submittedName>
        <fullName evidence="1">Uncharacterized protein</fullName>
    </submittedName>
</protein>
<dbReference type="OrthoDB" id="10407268at2759"/>
<keyword evidence="2" id="KW-1185">Reference proteome</keyword>
<dbReference type="EMBL" id="OC924078">
    <property type="protein sequence ID" value="CAD7655284.1"/>
    <property type="molecule type" value="Genomic_DNA"/>
</dbReference>
<proteinExistence type="predicted"/>
<dbReference type="Proteomes" id="UP000728032">
    <property type="component" value="Unassembled WGS sequence"/>
</dbReference>
<accession>A0A7R9MA40</accession>
<organism evidence="1">
    <name type="scientific">Oppiella nova</name>
    <dbReference type="NCBI Taxonomy" id="334625"/>
    <lineage>
        <taxon>Eukaryota</taxon>
        <taxon>Metazoa</taxon>
        <taxon>Ecdysozoa</taxon>
        <taxon>Arthropoda</taxon>
        <taxon>Chelicerata</taxon>
        <taxon>Arachnida</taxon>
        <taxon>Acari</taxon>
        <taxon>Acariformes</taxon>
        <taxon>Sarcoptiformes</taxon>
        <taxon>Oribatida</taxon>
        <taxon>Brachypylina</taxon>
        <taxon>Oppioidea</taxon>
        <taxon>Oppiidae</taxon>
        <taxon>Oppiella</taxon>
    </lineage>
</organism>
<name>A0A7R9MA40_9ACAR</name>
<evidence type="ECO:0000313" key="1">
    <source>
        <dbReference type="EMBL" id="CAD7655284.1"/>
    </source>
</evidence>
<dbReference type="AlphaFoldDB" id="A0A7R9MA40"/>
<gene>
    <name evidence="1" type="ORF">ONB1V03_LOCUS11927</name>
</gene>
<evidence type="ECO:0000313" key="2">
    <source>
        <dbReference type="Proteomes" id="UP000728032"/>
    </source>
</evidence>
<sequence>MTIGSQYGYGVYDDSGHVLHPSHAYHCVSPITGHHNHHYNQTPSPTIAADHYTMRSLESSLPMQMQPQHHMNGDHPMNHMMTASANSPMPITARGHRSFTDGHHPMDLSSPQPQPHYDHMNHRHYRNHSHEDITAITATKCAAHTIQSPVIYKPVGNFLVAQVLVIINGKHRRMQCCTRNIPESAWYEITIHAIPDLPIYQWFHLIPIFL</sequence>